<evidence type="ECO:0008006" key="4">
    <source>
        <dbReference type="Google" id="ProtNLM"/>
    </source>
</evidence>
<dbReference type="EMBL" id="JACHCA010000008">
    <property type="protein sequence ID" value="MBB6129243.1"/>
    <property type="molecule type" value="Genomic_DNA"/>
</dbReference>
<dbReference type="RefSeq" id="WP_183588403.1">
    <property type="nucleotide sequence ID" value="NZ_JACHCA010000008.1"/>
</dbReference>
<protein>
    <recommendedName>
        <fullName evidence="4">Outer membrane protein beta-barrel domain-containing protein</fullName>
    </recommendedName>
</protein>
<gene>
    <name evidence="2" type="ORF">HDF22_003368</name>
</gene>
<name>A0A841JDM1_9SPHI</name>
<comment type="caution">
    <text evidence="2">The sequence shown here is derived from an EMBL/GenBank/DDBJ whole genome shotgun (WGS) entry which is preliminary data.</text>
</comment>
<evidence type="ECO:0000313" key="2">
    <source>
        <dbReference type="EMBL" id="MBB6129243.1"/>
    </source>
</evidence>
<organism evidence="2 3">
    <name type="scientific">Mucilaginibacter lappiensis</name>
    <dbReference type="NCBI Taxonomy" id="354630"/>
    <lineage>
        <taxon>Bacteria</taxon>
        <taxon>Pseudomonadati</taxon>
        <taxon>Bacteroidota</taxon>
        <taxon>Sphingobacteriia</taxon>
        <taxon>Sphingobacteriales</taxon>
        <taxon>Sphingobacteriaceae</taxon>
        <taxon>Mucilaginibacter</taxon>
    </lineage>
</organism>
<dbReference type="AlphaFoldDB" id="A0A841JDM1"/>
<evidence type="ECO:0000256" key="1">
    <source>
        <dbReference type="SAM" id="SignalP"/>
    </source>
</evidence>
<sequence length="235" mass="26198">MTKLILRTAFTIILCTSAFLAKAQLGYDYAQYDVGTGIGINYPISTDVTKALKYTPSAQFNFTYNHGPFVNYVFEGQFGSLKAGDPNQGYGRTFENHFWAFALRVQLQAGELIDYSQSPVANAFKGLYVSTGIGYLVNHVKRGGDNTLPAGVQPPGNTNSQIPYIPLRIGYEIKLFNQYNDPGIKIDLGYQYNRVMDDNLDGYKAGRHNDIFTQFILGIKVGIGGVTSYRKQIYY</sequence>
<reference evidence="2 3" key="1">
    <citation type="submission" date="2020-08" db="EMBL/GenBank/DDBJ databases">
        <title>Genomic Encyclopedia of Type Strains, Phase IV (KMG-V): Genome sequencing to study the core and pangenomes of soil and plant-associated prokaryotes.</title>
        <authorList>
            <person name="Whitman W."/>
        </authorList>
    </citation>
    <scope>NUCLEOTIDE SEQUENCE [LARGE SCALE GENOMIC DNA]</scope>
    <source>
        <strain evidence="2 3">MP601</strain>
    </source>
</reference>
<feature type="chain" id="PRO_5032270493" description="Outer membrane protein beta-barrel domain-containing protein" evidence="1">
    <location>
        <begin position="24"/>
        <end position="235"/>
    </location>
</feature>
<proteinExistence type="predicted"/>
<evidence type="ECO:0000313" key="3">
    <source>
        <dbReference type="Proteomes" id="UP000548326"/>
    </source>
</evidence>
<dbReference type="Proteomes" id="UP000548326">
    <property type="component" value="Unassembled WGS sequence"/>
</dbReference>
<feature type="signal peptide" evidence="1">
    <location>
        <begin position="1"/>
        <end position="23"/>
    </location>
</feature>
<keyword evidence="1" id="KW-0732">Signal</keyword>
<accession>A0A841JDM1</accession>